<evidence type="ECO:0000256" key="1">
    <source>
        <dbReference type="ARBA" id="ARBA00004401"/>
    </source>
</evidence>
<name>A0A133XPT0_9ACTN</name>
<evidence type="ECO:0000313" key="16">
    <source>
        <dbReference type="Proteomes" id="UP000070675"/>
    </source>
</evidence>
<evidence type="ECO:0000256" key="11">
    <source>
        <dbReference type="ARBA" id="ARBA00037126"/>
    </source>
</evidence>
<evidence type="ECO:0000256" key="5">
    <source>
        <dbReference type="ARBA" id="ARBA00022968"/>
    </source>
</evidence>
<proteinExistence type="inferred from homology"/>
<evidence type="ECO:0000313" key="15">
    <source>
        <dbReference type="EMBL" id="KXB32933.1"/>
    </source>
</evidence>
<sequence length="347" mass="38865">MMQEKLQGVNLDGWLMLEPWVTPELFSQTSTLDPISLANKLGKDAYCELVQKHVQSFITEADFKQIADRGYNAVRLPIPWHIFGEDGPLAGFHASYIEYVDKAFDWASKYKLNILLTIALAPGAEKSCHSFRMKTDFTPARRRALIQIAGMLAARYVGRTAFFGIEPLNEVVTMRRVGLSVEPGLPLSHLRNLYRDLYAEIRRCAGNGSVIVFSDAGRHANWKYFMAAKRYERVWLDTHLYRPGTISAAFGNASASQLLSASRQALAQAHTSGLPVMVGEWSAAIATATKGMTPEGRVAQERLFVAQQINLLSVCPAWFFQTWKTSNRLSAWDARVALANFERAMLK</sequence>
<reference evidence="16" key="1">
    <citation type="submission" date="2016-01" db="EMBL/GenBank/DDBJ databases">
        <authorList>
            <person name="Mitreva M."/>
            <person name="Pepin K.H."/>
            <person name="Mihindukulasuriya K.A."/>
            <person name="Fulton R."/>
            <person name="Fronick C."/>
            <person name="O'Laughlin M."/>
            <person name="Miner T."/>
            <person name="Herter B."/>
            <person name="Rosa B.A."/>
            <person name="Cordes M."/>
            <person name="Tomlinson C."/>
            <person name="Wollam A."/>
            <person name="Palsikar V.B."/>
            <person name="Mardis E.R."/>
            <person name="Wilson R.K."/>
        </authorList>
    </citation>
    <scope>NUCLEOTIDE SEQUENCE [LARGE SCALE GENOMIC DNA]</scope>
    <source>
        <strain evidence="16">DNF00019</strain>
    </source>
</reference>
<dbReference type="GO" id="GO:0009251">
    <property type="term" value="P:glucan catabolic process"/>
    <property type="evidence" value="ECO:0007669"/>
    <property type="project" value="TreeGrafter"/>
</dbReference>
<dbReference type="GO" id="GO:0008422">
    <property type="term" value="F:beta-glucosidase activity"/>
    <property type="evidence" value="ECO:0007669"/>
    <property type="project" value="TreeGrafter"/>
</dbReference>
<comment type="function">
    <text evidence="11">Glucosidase involved in the degradation of cellulosic biomass. Active on lichenan.</text>
</comment>
<dbReference type="Gene3D" id="3.20.20.80">
    <property type="entry name" value="Glycosidases"/>
    <property type="match status" value="1"/>
</dbReference>
<evidence type="ECO:0000256" key="6">
    <source>
        <dbReference type="ARBA" id="ARBA00022989"/>
    </source>
</evidence>
<keyword evidence="2" id="KW-1003">Cell membrane</keyword>
<keyword evidence="4 13" id="KW-0378">Hydrolase</keyword>
<accession>A0A133XPT0</accession>
<organism evidence="15 16">
    <name type="scientific">Atopobium deltae</name>
    <dbReference type="NCBI Taxonomy" id="1393034"/>
    <lineage>
        <taxon>Bacteria</taxon>
        <taxon>Bacillati</taxon>
        <taxon>Actinomycetota</taxon>
        <taxon>Coriobacteriia</taxon>
        <taxon>Coriobacteriales</taxon>
        <taxon>Atopobiaceae</taxon>
        <taxon>Atopobium</taxon>
    </lineage>
</organism>
<keyword evidence="7" id="KW-0472">Membrane</keyword>
<evidence type="ECO:0000256" key="7">
    <source>
        <dbReference type="ARBA" id="ARBA00023136"/>
    </source>
</evidence>
<gene>
    <name evidence="15" type="ORF">HMPREF3192_01302</name>
</gene>
<evidence type="ECO:0000256" key="8">
    <source>
        <dbReference type="ARBA" id="ARBA00023180"/>
    </source>
</evidence>
<dbReference type="PATRIC" id="fig|1393034.3.peg.1267"/>
<dbReference type="AlphaFoldDB" id="A0A133XPT0"/>
<dbReference type="InterPro" id="IPR017853">
    <property type="entry name" value="GH"/>
</dbReference>
<evidence type="ECO:0000259" key="14">
    <source>
        <dbReference type="Pfam" id="PF00150"/>
    </source>
</evidence>
<evidence type="ECO:0000256" key="10">
    <source>
        <dbReference type="ARBA" id="ARBA00023316"/>
    </source>
</evidence>
<keyword evidence="10" id="KW-0961">Cell wall biogenesis/degradation</keyword>
<feature type="domain" description="Glycoside hydrolase family 5" evidence="14">
    <location>
        <begin position="56"/>
        <end position="286"/>
    </location>
</feature>
<evidence type="ECO:0000256" key="4">
    <source>
        <dbReference type="ARBA" id="ARBA00022801"/>
    </source>
</evidence>
<comment type="similarity">
    <text evidence="13">Belongs to the glycosyl hydrolase 5 (cellulase A) family.</text>
</comment>
<dbReference type="RefSeq" id="WP_066306311.1">
    <property type="nucleotide sequence ID" value="NZ_KQ959516.1"/>
</dbReference>
<evidence type="ECO:0000256" key="13">
    <source>
        <dbReference type="RuleBase" id="RU361153"/>
    </source>
</evidence>
<comment type="subcellular location">
    <subcellularLocation>
        <location evidence="1">Cell membrane</location>
        <topology evidence="1">Single-pass type II membrane protein</topology>
    </subcellularLocation>
</comment>
<dbReference type="PANTHER" id="PTHR31297">
    <property type="entry name" value="GLUCAN ENDO-1,6-BETA-GLUCOSIDASE B"/>
    <property type="match status" value="1"/>
</dbReference>
<dbReference type="PANTHER" id="PTHR31297:SF34">
    <property type="entry name" value="GLUCAN 1,3-BETA-GLUCOSIDASE 2"/>
    <property type="match status" value="1"/>
</dbReference>
<keyword evidence="8" id="KW-0325">Glycoprotein</keyword>
<dbReference type="SUPFAM" id="SSF51445">
    <property type="entry name" value="(Trans)glycosidases"/>
    <property type="match status" value="1"/>
</dbReference>
<keyword evidence="6" id="KW-1133">Transmembrane helix</keyword>
<dbReference type="InterPro" id="IPR050386">
    <property type="entry name" value="Glycosyl_hydrolase_5"/>
</dbReference>
<dbReference type="OrthoDB" id="4771662at2"/>
<keyword evidence="3" id="KW-0812">Transmembrane</keyword>
<dbReference type="STRING" id="1393034.HMPREF3192_01302"/>
<evidence type="ECO:0000256" key="12">
    <source>
        <dbReference type="ARBA" id="ARBA00041260"/>
    </source>
</evidence>
<evidence type="ECO:0000256" key="2">
    <source>
        <dbReference type="ARBA" id="ARBA00022475"/>
    </source>
</evidence>
<keyword evidence="16" id="KW-1185">Reference proteome</keyword>
<protein>
    <recommendedName>
        <fullName evidence="12">Exo-1,3-beta-glucanase D</fullName>
    </recommendedName>
</protein>
<comment type="caution">
    <text evidence="15">The sequence shown here is derived from an EMBL/GenBank/DDBJ whole genome shotgun (WGS) entry which is preliminary data.</text>
</comment>
<evidence type="ECO:0000256" key="9">
    <source>
        <dbReference type="ARBA" id="ARBA00023295"/>
    </source>
</evidence>
<dbReference type="GO" id="GO:0005576">
    <property type="term" value="C:extracellular region"/>
    <property type="evidence" value="ECO:0007669"/>
    <property type="project" value="TreeGrafter"/>
</dbReference>
<dbReference type="InterPro" id="IPR001547">
    <property type="entry name" value="Glyco_hydro_5"/>
</dbReference>
<dbReference type="EMBL" id="LSCR01000042">
    <property type="protein sequence ID" value="KXB32933.1"/>
    <property type="molecule type" value="Genomic_DNA"/>
</dbReference>
<keyword evidence="9 13" id="KW-0326">Glycosidase</keyword>
<dbReference type="Proteomes" id="UP000070675">
    <property type="component" value="Unassembled WGS sequence"/>
</dbReference>
<dbReference type="GO" id="GO:0071555">
    <property type="term" value="P:cell wall organization"/>
    <property type="evidence" value="ECO:0007669"/>
    <property type="project" value="UniProtKB-KW"/>
</dbReference>
<evidence type="ECO:0000256" key="3">
    <source>
        <dbReference type="ARBA" id="ARBA00022692"/>
    </source>
</evidence>
<dbReference type="GO" id="GO:0005886">
    <property type="term" value="C:plasma membrane"/>
    <property type="evidence" value="ECO:0007669"/>
    <property type="project" value="UniProtKB-SubCell"/>
</dbReference>
<dbReference type="GO" id="GO:0009986">
    <property type="term" value="C:cell surface"/>
    <property type="evidence" value="ECO:0007669"/>
    <property type="project" value="TreeGrafter"/>
</dbReference>
<keyword evidence="5" id="KW-0735">Signal-anchor</keyword>
<dbReference type="Pfam" id="PF00150">
    <property type="entry name" value="Cellulase"/>
    <property type="match status" value="1"/>
</dbReference>